<keyword evidence="1" id="KW-1133">Transmembrane helix</keyword>
<comment type="caution">
    <text evidence="2">The sequence shown here is derived from an EMBL/GenBank/DDBJ whole genome shotgun (WGS) entry which is preliminary data.</text>
</comment>
<proteinExistence type="predicted"/>
<keyword evidence="1" id="KW-0472">Membrane</keyword>
<dbReference type="Proteomes" id="UP000316079">
    <property type="component" value="Unassembled WGS sequence"/>
</dbReference>
<keyword evidence="3" id="KW-1185">Reference proteome</keyword>
<protein>
    <submittedName>
        <fullName evidence="2">Uncharacterized protein</fullName>
    </submittedName>
</protein>
<name>A0A553NAL1_9TELE</name>
<evidence type="ECO:0000256" key="1">
    <source>
        <dbReference type="SAM" id="Phobius"/>
    </source>
</evidence>
<evidence type="ECO:0000313" key="2">
    <source>
        <dbReference type="EMBL" id="TRY62476.1"/>
    </source>
</evidence>
<organism evidence="2 3">
    <name type="scientific">Danionella cerebrum</name>
    <dbReference type="NCBI Taxonomy" id="2873325"/>
    <lineage>
        <taxon>Eukaryota</taxon>
        <taxon>Metazoa</taxon>
        <taxon>Chordata</taxon>
        <taxon>Craniata</taxon>
        <taxon>Vertebrata</taxon>
        <taxon>Euteleostomi</taxon>
        <taxon>Actinopterygii</taxon>
        <taxon>Neopterygii</taxon>
        <taxon>Teleostei</taxon>
        <taxon>Ostariophysi</taxon>
        <taxon>Cypriniformes</taxon>
        <taxon>Danionidae</taxon>
        <taxon>Danioninae</taxon>
        <taxon>Danionella</taxon>
    </lineage>
</organism>
<dbReference type="AlphaFoldDB" id="A0A553NAL1"/>
<sequence>MSCHLYRRCGSLGLVYDLITLAQVKHAYDDIPSHARCLRLTSPLALIPMAPIRMCCELIDAFVELYGQQRGSKFHPFSYLTKVLGLAALGLAGVTIGAFFTQKISQLHTDLLTPAAVPFKGLHCSDAPQSLGAGTHPLWS</sequence>
<evidence type="ECO:0000313" key="3">
    <source>
        <dbReference type="Proteomes" id="UP000316079"/>
    </source>
</evidence>
<gene>
    <name evidence="2" type="ORF">DNTS_007139</name>
</gene>
<accession>A0A553NAL1</accession>
<dbReference type="EMBL" id="SRMA01026999">
    <property type="protein sequence ID" value="TRY62476.1"/>
    <property type="molecule type" value="Genomic_DNA"/>
</dbReference>
<reference evidence="2 3" key="1">
    <citation type="journal article" date="2019" name="Sci. Data">
        <title>Hybrid genome assembly and annotation of Danionella translucida.</title>
        <authorList>
            <person name="Kadobianskyi M."/>
            <person name="Schulze L."/>
            <person name="Schuelke M."/>
            <person name="Judkewitz B."/>
        </authorList>
    </citation>
    <scope>NUCLEOTIDE SEQUENCE [LARGE SCALE GENOMIC DNA]</scope>
    <source>
        <strain evidence="2 3">Bolton</strain>
    </source>
</reference>
<feature type="transmembrane region" description="Helical" evidence="1">
    <location>
        <begin position="79"/>
        <end position="100"/>
    </location>
</feature>
<keyword evidence="1" id="KW-0812">Transmembrane</keyword>